<evidence type="ECO:0000313" key="1">
    <source>
        <dbReference type="EMBL" id="KAJ1935262.1"/>
    </source>
</evidence>
<reference evidence="1" key="1">
    <citation type="submission" date="2022-07" db="EMBL/GenBank/DDBJ databases">
        <title>Phylogenomic reconstructions and comparative analyses of Kickxellomycotina fungi.</title>
        <authorList>
            <person name="Reynolds N.K."/>
            <person name="Stajich J.E."/>
            <person name="Barry K."/>
            <person name="Grigoriev I.V."/>
            <person name="Crous P."/>
            <person name="Smith M.E."/>
        </authorList>
    </citation>
    <scope>NUCLEOTIDE SEQUENCE</scope>
    <source>
        <strain evidence="1">NRRL 5244</strain>
    </source>
</reference>
<sequence>MPEDIPSLLASCTPAPTLVRLEGAEIVRLIVQAKRTTEARLGDMHELIKQAEEEAVGARPKHTRFEDNLATDAEGDQAMGEVPKVEDDVLNEVLLGGIDDMVAPSSALFGSSVVPGVTKVEESLTPEAAKAKEIRATLVLAVAVPDHVLVGDDGEDMDVDENAVAAEEAAKPVPQPTGPVVISETYAKYKPEAQQQRQPTSKAPQADKNALDLPTISLGDIDDSEDAEDTEKDSAPAAKRARKSHSRKQNKQVDMASVQPFDYDTAETADVIGASTVTVEAGTKKAKRNAKSRDRKAAKGKGGFDPYSELAMSRDLAKRPNKTRINNSSGNRSMSFKK</sequence>
<name>A0ACC1J2J7_9FUNG</name>
<gene>
    <name evidence="1" type="ORF">FBU59_005445</name>
</gene>
<comment type="caution">
    <text evidence="1">The sequence shown here is derived from an EMBL/GenBank/DDBJ whole genome shotgun (WGS) entry which is preliminary data.</text>
</comment>
<protein>
    <submittedName>
        <fullName evidence="1">Uncharacterized protein</fullName>
    </submittedName>
</protein>
<dbReference type="Proteomes" id="UP001150603">
    <property type="component" value="Unassembled WGS sequence"/>
</dbReference>
<proteinExistence type="predicted"/>
<dbReference type="EMBL" id="JANBPW010004319">
    <property type="protein sequence ID" value="KAJ1935262.1"/>
    <property type="molecule type" value="Genomic_DNA"/>
</dbReference>
<accession>A0ACC1J2J7</accession>
<keyword evidence="2" id="KW-1185">Reference proteome</keyword>
<evidence type="ECO:0000313" key="2">
    <source>
        <dbReference type="Proteomes" id="UP001150603"/>
    </source>
</evidence>
<organism evidence="1 2">
    <name type="scientific">Linderina macrospora</name>
    <dbReference type="NCBI Taxonomy" id="4868"/>
    <lineage>
        <taxon>Eukaryota</taxon>
        <taxon>Fungi</taxon>
        <taxon>Fungi incertae sedis</taxon>
        <taxon>Zoopagomycota</taxon>
        <taxon>Kickxellomycotina</taxon>
        <taxon>Kickxellomycetes</taxon>
        <taxon>Kickxellales</taxon>
        <taxon>Kickxellaceae</taxon>
        <taxon>Linderina</taxon>
    </lineage>
</organism>